<feature type="region of interest" description="Disordered" evidence="2">
    <location>
        <begin position="86"/>
        <end position="115"/>
    </location>
</feature>
<name>A0A366LLY1_9ACTN</name>
<gene>
    <name evidence="3" type="ORF">DP939_40325</name>
</gene>
<comment type="caution">
    <text evidence="3">The sequence shown here is derived from an EMBL/GenBank/DDBJ whole genome shotgun (WGS) entry which is preliminary data.</text>
</comment>
<accession>A0A366LLY1</accession>
<feature type="compositionally biased region" description="Basic and acidic residues" evidence="2">
    <location>
        <begin position="86"/>
        <end position="106"/>
    </location>
</feature>
<sequence length="389" mass="42248">MQDDSFEVVMRGYSRRQVHDYMVRTRNQIRDLEERLARAIEQAEQGRIELAEARRRMVEGPQSYEDLSPRLAQILKLGEEEAAAKKQDAEAEAGRVREEAATESERLMTTAREQSESILSAAQAEAERRVTEATAASEQMLAQSQAQAEEAVSTARAEADQTVRAAQAESERLLTEARQESEQTIGGARAEAEATLAAARAESEATLEAARADAQAALAAAQHRAATLDEQTGRRVAYLTDTHGEVVRRLTEIGAVLGDLLHQENAAGALVNEAQVLPPSAVQQFPTPEIAPEAVPEITPEVTPDMTQDVRKLTEPQDALEPAPDFDAEVVRVVVDDAEDEAPRPGAEVERDDDAETGRPGAPEPGAHDVVEADGIPDDAYARSRHDRG</sequence>
<evidence type="ECO:0008006" key="5">
    <source>
        <dbReference type="Google" id="ProtNLM"/>
    </source>
</evidence>
<reference evidence="3 4" key="1">
    <citation type="submission" date="2018-06" db="EMBL/GenBank/DDBJ databases">
        <title>Sphaerisporangium craniellae sp. nov., isolated from a marine sponge in the South China Sea.</title>
        <authorList>
            <person name="Li L."/>
        </authorList>
    </citation>
    <scope>NUCLEOTIDE SEQUENCE [LARGE SCALE GENOMIC DNA]</scope>
    <source>
        <strain evidence="3 4">LHW63015</strain>
    </source>
</reference>
<proteinExistence type="predicted"/>
<feature type="compositionally biased region" description="Basic and acidic residues" evidence="2">
    <location>
        <begin position="380"/>
        <end position="389"/>
    </location>
</feature>
<dbReference type="AlphaFoldDB" id="A0A366LLY1"/>
<dbReference type="Proteomes" id="UP000253303">
    <property type="component" value="Unassembled WGS sequence"/>
</dbReference>
<evidence type="ECO:0000256" key="2">
    <source>
        <dbReference type="SAM" id="MobiDB-lite"/>
    </source>
</evidence>
<feature type="coiled-coil region" evidence="1">
    <location>
        <begin position="156"/>
        <end position="231"/>
    </location>
</feature>
<evidence type="ECO:0000313" key="4">
    <source>
        <dbReference type="Proteomes" id="UP000253303"/>
    </source>
</evidence>
<evidence type="ECO:0000313" key="3">
    <source>
        <dbReference type="EMBL" id="RBQ14513.1"/>
    </source>
</evidence>
<dbReference type="EMBL" id="QMEY01000032">
    <property type="protein sequence ID" value="RBQ14513.1"/>
    <property type="molecule type" value="Genomic_DNA"/>
</dbReference>
<keyword evidence="4" id="KW-1185">Reference proteome</keyword>
<feature type="region of interest" description="Disordered" evidence="2">
    <location>
        <begin position="336"/>
        <end position="389"/>
    </location>
</feature>
<organism evidence="3 4">
    <name type="scientific">Spongiactinospora rosea</name>
    <dbReference type="NCBI Taxonomy" id="2248750"/>
    <lineage>
        <taxon>Bacteria</taxon>
        <taxon>Bacillati</taxon>
        <taxon>Actinomycetota</taxon>
        <taxon>Actinomycetes</taxon>
        <taxon>Streptosporangiales</taxon>
        <taxon>Streptosporangiaceae</taxon>
        <taxon>Spongiactinospora</taxon>
    </lineage>
</organism>
<protein>
    <recommendedName>
        <fullName evidence="5">DivIVA protein</fullName>
    </recommendedName>
</protein>
<keyword evidence="1" id="KW-0175">Coiled coil</keyword>
<evidence type="ECO:0000256" key="1">
    <source>
        <dbReference type="SAM" id="Coils"/>
    </source>
</evidence>